<dbReference type="Proteomes" id="UP001057452">
    <property type="component" value="Chromosome 10"/>
</dbReference>
<organism evidence="1 2">
    <name type="scientific">Chaenocephalus aceratus</name>
    <name type="common">Blackfin icefish</name>
    <name type="synonym">Chaenichthys aceratus</name>
    <dbReference type="NCBI Taxonomy" id="36190"/>
    <lineage>
        <taxon>Eukaryota</taxon>
        <taxon>Metazoa</taxon>
        <taxon>Chordata</taxon>
        <taxon>Craniata</taxon>
        <taxon>Vertebrata</taxon>
        <taxon>Euteleostomi</taxon>
        <taxon>Actinopterygii</taxon>
        <taxon>Neopterygii</taxon>
        <taxon>Teleostei</taxon>
        <taxon>Neoteleostei</taxon>
        <taxon>Acanthomorphata</taxon>
        <taxon>Eupercaria</taxon>
        <taxon>Perciformes</taxon>
        <taxon>Notothenioidei</taxon>
        <taxon>Channichthyidae</taxon>
        <taxon>Chaenocephalus</taxon>
    </lineage>
</organism>
<comment type="caution">
    <text evidence="1">The sequence shown here is derived from an EMBL/GenBank/DDBJ whole genome shotgun (WGS) entry which is preliminary data.</text>
</comment>
<reference evidence="1" key="1">
    <citation type="submission" date="2022-05" db="EMBL/GenBank/DDBJ databases">
        <title>Chromosome-level genome of Chaenocephalus aceratus.</title>
        <authorList>
            <person name="Park H."/>
        </authorList>
    </citation>
    <scope>NUCLEOTIDE SEQUENCE</scope>
    <source>
        <strain evidence="1">KU_202001</strain>
    </source>
</reference>
<feature type="non-terminal residue" evidence="1">
    <location>
        <position position="102"/>
    </location>
</feature>
<sequence>GFQPVDHPKAAVPNKDSPFIHPFQLAAKWQANDESPLGMTPAKYSLCCLMGEGIMDDETQLNLPTLISLLKCKTHKEDWRTCSSCHVPCLLCAGRDATCVYV</sequence>
<protein>
    <submittedName>
        <fullName evidence="1">Uncharacterized protein</fullName>
    </submittedName>
</protein>
<accession>A0ACB9WZF9</accession>
<name>A0ACB9WZF9_CHAAC</name>
<keyword evidence="2" id="KW-1185">Reference proteome</keyword>
<gene>
    <name evidence="1" type="ORF">KUCAC02_004466</name>
</gene>
<dbReference type="EMBL" id="CM043794">
    <property type="protein sequence ID" value="KAI4819209.1"/>
    <property type="molecule type" value="Genomic_DNA"/>
</dbReference>
<evidence type="ECO:0000313" key="2">
    <source>
        <dbReference type="Proteomes" id="UP001057452"/>
    </source>
</evidence>
<feature type="non-terminal residue" evidence="1">
    <location>
        <position position="1"/>
    </location>
</feature>
<evidence type="ECO:0000313" key="1">
    <source>
        <dbReference type="EMBL" id="KAI4819209.1"/>
    </source>
</evidence>
<proteinExistence type="predicted"/>